<evidence type="ECO:0008006" key="12">
    <source>
        <dbReference type="Google" id="ProtNLM"/>
    </source>
</evidence>
<dbReference type="PANTHER" id="PTHR43884:SF20">
    <property type="entry name" value="ACYL-COA DEHYDROGENASE FADE28"/>
    <property type="match status" value="1"/>
</dbReference>
<keyword evidence="11" id="KW-1185">Reference proteome</keyword>
<accession>I8TA66</accession>
<dbReference type="GO" id="GO:0050660">
    <property type="term" value="F:flavin adenine dinucleotide binding"/>
    <property type="evidence" value="ECO:0007669"/>
    <property type="project" value="InterPro"/>
</dbReference>
<dbReference type="AlphaFoldDB" id="I8TA66"/>
<dbReference type="PANTHER" id="PTHR43884">
    <property type="entry name" value="ACYL-COA DEHYDROGENASE"/>
    <property type="match status" value="1"/>
</dbReference>
<dbReference type="Gene3D" id="1.10.540.10">
    <property type="entry name" value="Acyl-CoA dehydrogenase/oxidase, N-terminal domain"/>
    <property type="match status" value="1"/>
</dbReference>
<dbReference type="Gene3D" id="1.20.140.10">
    <property type="entry name" value="Butyryl-CoA Dehydrogenase, subunit A, domain 3"/>
    <property type="match status" value="1"/>
</dbReference>
<dbReference type="Pfam" id="PF02771">
    <property type="entry name" value="Acyl-CoA_dh_N"/>
    <property type="match status" value="1"/>
</dbReference>
<dbReference type="OrthoDB" id="9769473at2"/>
<keyword evidence="3 6" id="KW-0285">Flavoprotein</keyword>
<feature type="domain" description="Acyl-CoA oxidase/dehydrogenase middle" evidence="8">
    <location>
        <begin position="121"/>
        <end position="208"/>
    </location>
</feature>
<evidence type="ECO:0000256" key="5">
    <source>
        <dbReference type="ARBA" id="ARBA00023002"/>
    </source>
</evidence>
<comment type="similarity">
    <text evidence="2 6">Belongs to the acyl-CoA dehydrogenase family.</text>
</comment>
<dbReference type="CDD" id="cd00567">
    <property type="entry name" value="ACAD"/>
    <property type="match status" value="1"/>
</dbReference>
<evidence type="ECO:0000259" key="7">
    <source>
        <dbReference type="Pfam" id="PF00441"/>
    </source>
</evidence>
<dbReference type="Pfam" id="PF00441">
    <property type="entry name" value="Acyl-CoA_dh_1"/>
    <property type="match status" value="1"/>
</dbReference>
<dbReference type="PATRIC" id="fig|1172194.4.peg.660"/>
<evidence type="ECO:0000256" key="6">
    <source>
        <dbReference type="RuleBase" id="RU362125"/>
    </source>
</evidence>
<evidence type="ECO:0000256" key="2">
    <source>
        <dbReference type="ARBA" id="ARBA00009347"/>
    </source>
</evidence>
<reference evidence="10 11" key="1">
    <citation type="journal article" date="2012" name="J. Bacteriol.">
        <title>Genome Sequence of n-Alkane-Degrading Hydrocarboniphaga effusa Strain AP103T (ATCC BAA-332T).</title>
        <authorList>
            <person name="Chang H.K."/>
            <person name="Zylstra G.J."/>
            <person name="Chae J.C."/>
        </authorList>
    </citation>
    <scope>NUCLEOTIDE SEQUENCE [LARGE SCALE GENOMIC DNA]</scope>
    <source>
        <strain evidence="10 11">AP103</strain>
    </source>
</reference>
<evidence type="ECO:0000256" key="1">
    <source>
        <dbReference type="ARBA" id="ARBA00001974"/>
    </source>
</evidence>
<comment type="caution">
    <text evidence="10">The sequence shown here is derived from an EMBL/GenBank/DDBJ whole genome shotgun (WGS) entry which is preliminary data.</text>
</comment>
<dbReference type="InterPro" id="IPR013786">
    <property type="entry name" value="AcylCoA_DH/ox_N"/>
</dbReference>
<keyword evidence="4 6" id="KW-0274">FAD</keyword>
<dbReference type="SUPFAM" id="SSF47203">
    <property type="entry name" value="Acyl-CoA dehydrogenase C-terminal domain-like"/>
    <property type="match status" value="1"/>
</dbReference>
<dbReference type="Pfam" id="PF02770">
    <property type="entry name" value="Acyl-CoA_dh_M"/>
    <property type="match status" value="1"/>
</dbReference>
<keyword evidence="5 6" id="KW-0560">Oxidoreductase</keyword>
<dbReference type="InterPro" id="IPR006091">
    <property type="entry name" value="Acyl-CoA_Oxase/DH_mid-dom"/>
</dbReference>
<dbReference type="Gene3D" id="2.40.110.10">
    <property type="entry name" value="Butyryl-CoA Dehydrogenase, subunit A, domain 2"/>
    <property type="match status" value="1"/>
</dbReference>
<dbReference type="EMBL" id="AKGD01000001">
    <property type="protein sequence ID" value="EIT70555.1"/>
    <property type="molecule type" value="Genomic_DNA"/>
</dbReference>
<dbReference type="InterPro" id="IPR009100">
    <property type="entry name" value="AcylCoA_DH/oxidase_NM_dom_sf"/>
</dbReference>
<dbReference type="InterPro" id="IPR037069">
    <property type="entry name" value="AcylCoA_DH/ox_N_sf"/>
</dbReference>
<evidence type="ECO:0000313" key="10">
    <source>
        <dbReference type="EMBL" id="EIT70555.1"/>
    </source>
</evidence>
<proteinExistence type="inferred from homology"/>
<dbReference type="RefSeq" id="WP_007183648.1">
    <property type="nucleotide sequence ID" value="NZ_AKGD01000001.1"/>
</dbReference>
<dbReference type="STRING" id="1172194.WQQ_06920"/>
<comment type="cofactor">
    <cofactor evidence="1 6">
        <name>FAD</name>
        <dbReference type="ChEBI" id="CHEBI:57692"/>
    </cofactor>
</comment>
<organism evidence="10 11">
    <name type="scientific">Hydrocarboniphaga effusa AP103</name>
    <dbReference type="NCBI Taxonomy" id="1172194"/>
    <lineage>
        <taxon>Bacteria</taxon>
        <taxon>Pseudomonadati</taxon>
        <taxon>Pseudomonadota</taxon>
        <taxon>Gammaproteobacteria</taxon>
        <taxon>Nevskiales</taxon>
        <taxon>Nevskiaceae</taxon>
        <taxon>Hydrocarboniphaga</taxon>
    </lineage>
</organism>
<dbReference type="GO" id="GO:0003995">
    <property type="term" value="F:acyl-CoA dehydrogenase activity"/>
    <property type="evidence" value="ECO:0007669"/>
    <property type="project" value="TreeGrafter"/>
</dbReference>
<evidence type="ECO:0000256" key="3">
    <source>
        <dbReference type="ARBA" id="ARBA00022630"/>
    </source>
</evidence>
<sequence length="379" mass="40535">MDFRYTDEQRALQDTLERFRARDYGFEHRRELIRSALGYSLDAWNQYAELGLLALPIAEAHGGLGGNAIDVAIVMEQIGKGLLLEPYLSTVVLGAGLIAALGSSEQQSSLEAVAAGNSQLALAHGEPGARFDPFHVETRATALNDGWVISGHKCVVLDAPSADRFIVSARTSGSTGDESGISLFLIDPDTAGLSMRAYATQDGRRAADLRLHSARVGSDALLGRVGDAGPALLQALDKAAAALCSEAVGIMSALNQATVDYLDTRKQFGTPIGSFQALRHRIADMLISTEQARSMAILAAYHADDRDAAGRGRMISAAKAYIDQAARFVGQQAVQLHGGMGVVDELVVSHYFKRLTVIAHCFGDQDHHLDRYSRSLSAA</sequence>
<evidence type="ECO:0000256" key="4">
    <source>
        <dbReference type="ARBA" id="ARBA00022827"/>
    </source>
</evidence>
<dbReference type="InterPro" id="IPR046373">
    <property type="entry name" value="Acyl-CoA_Oxase/DH_mid-dom_sf"/>
</dbReference>
<feature type="domain" description="Acyl-CoA dehydrogenase/oxidase C-terminal" evidence="7">
    <location>
        <begin position="233"/>
        <end position="375"/>
    </location>
</feature>
<dbReference type="Proteomes" id="UP000003704">
    <property type="component" value="Unassembled WGS sequence"/>
</dbReference>
<dbReference type="InterPro" id="IPR036250">
    <property type="entry name" value="AcylCo_DH-like_C"/>
</dbReference>
<feature type="domain" description="Acyl-CoA dehydrogenase/oxidase N-terminal" evidence="9">
    <location>
        <begin position="6"/>
        <end position="110"/>
    </location>
</feature>
<dbReference type="SUPFAM" id="SSF56645">
    <property type="entry name" value="Acyl-CoA dehydrogenase NM domain-like"/>
    <property type="match status" value="1"/>
</dbReference>
<dbReference type="InterPro" id="IPR009075">
    <property type="entry name" value="AcylCo_DH/oxidase_C"/>
</dbReference>
<evidence type="ECO:0000259" key="9">
    <source>
        <dbReference type="Pfam" id="PF02771"/>
    </source>
</evidence>
<evidence type="ECO:0000259" key="8">
    <source>
        <dbReference type="Pfam" id="PF02770"/>
    </source>
</evidence>
<evidence type="ECO:0000313" key="11">
    <source>
        <dbReference type="Proteomes" id="UP000003704"/>
    </source>
</evidence>
<protein>
    <recommendedName>
        <fullName evidence="12">Acyl-CoA dehydrogenase</fullName>
    </recommendedName>
</protein>
<gene>
    <name evidence="10" type="ORF">WQQ_06920</name>
</gene>
<name>I8TA66_9GAMM</name>